<feature type="region of interest" description="Disordered" evidence="2">
    <location>
        <begin position="1"/>
        <end position="20"/>
    </location>
</feature>
<evidence type="ECO:0008006" key="5">
    <source>
        <dbReference type="Google" id="ProtNLM"/>
    </source>
</evidence>
<evidence type="ECO:0000256" key="1">
    <source>
        <dbReference type="PROSITE-ProRule" id="PRU00023"/>
    </source>
</evidence>
<accession>A0ABR1T309</accession>
<dbReference type="InterPro" id="IPR051616">
    <property type="entry name" value="Cul2-RING_E3_ligase_SR"/>
</dbReference>
<dbReference type="PROSITE" id="PS50088">
    <property type="entry name" value="ANK_REPEAT"/>
    <property type="match status" value="2"/>
</dbReference>
<evidence type="ECO:0000313" key="4">
    <source>
        <dbReference type="Proteomes" id="UP001480595"/>
    </source>
</evidence>
<dbReference type="PROSITE" id="PS50297">
    <property type="entry name" value="ANK_REP_REGION"/>
    <property type="match status" value="2"/>
</dbReference>
<dbReference type="SMART" id="SM00248">
    <property type="entry name" value="ANK"/>
    <property type="match status" value="3"/>
</dbReference>
<sequence>MAERKTGKTPVRPTGGAAAEVEDGVLSQADDQLTDPMNSLFEALAVEIVLLIARCCHNARDQAKLAQANKWLNVIVRTIVYETICADSEWSVIFWAAERGHTFILQAIDAASKRHHTTTCNPGCPVTGFINWDMYREDMCYTAYGVLNYIPPLRYEDKTMRPKDKWVYAENDNPTGYYNVFCKPLHLAVLNGHLETVRFLLDRGVNVDAISNRIGMPGLAYKTLIPVPHVERVILGKFELQIAVTPLVLATHYGEYDTTKLLLQHGASVQLRRSLPTRLLRATILHLLDNLPRSKKTCQFVEMLVRRKYALVDAPDPGSLTPLARAAAIEDGGPMMETLKELGADVNYVILTMGAGQSILDACIRGNLSAAQRSWDIDRRLQAARRFIELGADAGAKGATAIPAQLLSKPCAVVLWRQARRVDRVHRTP</sequence>
<feature type="repeat" description="ANK" evidence="1">
    <location>
        <begin position="184"/>
        <end position="212"/>
    </location>
</feature>
<gene>
    <name evidence="3" type="ORF">PG994_013988</name>
</gene>
<dbReference type="InterPro" id="IPR036770">
    <property type="entry name" value="Ankyrin_rpt-contain_sf"/>
</dbReference>
<dbReference type="RefSeq" id="XP_066708526.1">
    <property type="nucleotide sequence ID" value="XM_066865397.1"/>
</dbReference>
<keyword evidence="1" id="KW-0040">ANK repeat</keyword>
<protein>
    <recommendedName>
        <fullName evidence="5">Ankyrin</fullName>
    </recommendedName>
</protein>
<evidence type="ECO:0000256" key="2">
    <source>
        <dbReference type="SAM" id="MobiDB-lite"/>
    </source>
</evidence>
<name>A0ABR1T309_9PEZI</name>
<reference evidence="3 4" key="1">
    <citation type="submission" date="2023-01" db="EMBL/GenBank/DDBJ databases">
        <title>Analysis of 21 Apiospora genomes using comparative genomics revels a genus with tremendous synthesis potential of carbohydrate active enzymes and secondary metabolites.</title>
        <authorList>
            <person name="Sorensen T."/>
        </authorList>
    </citation>
    <scope>NUCLEOTIDE SEQUENCE [LARGE SCALE GENOMIC DNA]</scope>
    <source>
        <strain evidence="3 4">CBS 135458</strain>
    </source>
</reference>
<dbReference type="Gene3D" id="1.25.40.20">
    <property type="entry name" value="Ankyrin repeat-containing domain"/>
    <property type="match status" value="1"/>
</dbReference>
<keyword evidence="4" id="KW-1185">Reference proteome</keyword>
<dbReference type="Pfam" id="PF00023">
    <property type="entry name" value="Ank"/>
    <property type="match status" value="2"/>
</dbReference>
<dbReference type="Proteomes" id="UP001480595">
    <property type="component" value="Unassembled WGS sequence"/>
</dbReference>
<feature type="repeat" description="ANK" evidence="1">
    <location>
        <begin position="242"/>
        <end position="274"/>
    </location>
</feature>
<dbReference type="PANTHER" id="PTHR46224">
    <property type="entry name" value="ANKYRIN REPEAT FAMILY PROTEIN"/>
    <property type="match status" value="1"/>
</dbReference>
<comment type="caution">
    <text evidence="3">The sequence shown here is derived from an EMBL/GenBank/DDBJ whole genome shotgun (WGS) entry which is preliminary data.</text>
</comment>
<dbReference type="SUPFAM" id="SSF48403">
    <property type="entry name" value="Ankyrin repeat"/>
    <property type="match status" value="1"/>
</dbReference>
<dbReference type="GeneID" id="92098460"/>
<proteinExistence type="predicted"/>
<dbReference type="PANTHER" id="PTHR46224:SF64">
    <property type="entry name" value="IQ MOTIF AND ANKYRIN REPEAT DOMAIN-CONTAINING PROTEIN 1"/>
    <property type="match status" value="1"/>
</dbReference>
<dbReference type="InterPro" id="IPR002110">
    <property type="entry name" value="Ankyrin_rpt"/>
</dbReference>
<organism evidence="3 4">
    <name type="scientific">Apiospora phragmitis</name>
    <dbReference type="NCBI Taxonomy" id="2905665"/>
    <lineage>
        <taxon>Eukaryota</taxon>
        <taxon>Fungi</taxon>
        <taxon>Dikarya</taxon>
        <taxon>Ascomycota</taxon>
        <taxon>Pezizomycotina</taxon>
        <taxon>Sordariomycetes</taxon>
        <taxon>Xylariomycetidae</taxon>
        <taxon>Amphisphaeriales</taxon>
        <taxon>Apiosporaceae</taxon>
        <taxon>Apiospora</taxon>
    </lineage>
</organism>
<evidence type="ECO:0000313" key="3">
    <source>
        <dbReference type="EMBL" id="KAK8040981.1"/>
    </source>
</evidence>
<dbReference type="EMBL" id="JAQQWL010000015">
    <property type="protein sequence ID" value="KAK8040981.1"/>
    <property type="molecule type" value="Genomic_DNA"/>
</dbReference>